<sequence length="273" mass="29270">MQLPVAHIKIKKINAGEQTEVDDELAVEEPLEIQLSWQQAGGYVQKNISVTMRTPGHDAELAAGFLFTEGIVQHIDQIQHIQPHQNSVLVTLAPGFVPQLQQAERNFYTTSSCGVCGKTGIDAIKTVPAHTPPPDALVVPAGLFYGLQQALQQNQVVFTSTGGLHAAALFDVSGQCSLLREDVGRHNAVDKVIGAALQNRQLPLPQHILLLSGRAGFELIQKAVMAGIRVIAAVGAPSSLAVELATEHGVTLIGFLRKDRFNVYSGAERVKVG</sequence>
<dbReference type="SUPFAM" id="SSF53927">
    <property type="entry name" value="Cytidine deaminase-like"/>
    <property type="match status" value="1"/>
</dbReference>
<evidence type="ECO:0000313" key="4">
    <source>
        <dbReference type="EMBL" id="OQP62822.1"/>
    </source>
</evidence>
<comment type="subcellular location">
    <subcellularLocation>
        <location evidence="3">Cytoplasm</location>
    </subcellularLocation>
</comment>
<dbReference type="Pfam" id="PF02634">
    <property type="entry name" value="FdhD-NarQ"/>
    <property type="match status" value="1"/>
</dbReference>
<name>A0A1V9FWU3_9BACT</name>
<dbReference type="InterPro" id="IPR003786">
    <property type="entry name" value="FdhD"/>
</dbReference>
<comment type="function">
    <text evidence="3">Required for formate dehydrogenase (FDH) activity. Acts as a sulfur carrier protein that transfers sulfur from IscS to the molybdenum cofactor prior to its insertion into FDH.</text>
</comment>
<dbReference type="STRING" id="1703345.A3860_26280"/>
<comment type="caution">
    <text evidence="4">The sequence shown here is derived from an EMBL/GenBank/DDBJ whole genome shotgun (WGS) entry which is preliminary data.</text>
</comment>
<keyword evidence="2 3" id="KW-0501">Molybdenum cofactor biosynthesis</keyword>
<dbReference type="Gene3D" id="3.40.140.10">
    <property type="entry name" value="Cytidine Deaminase, domain 2"/>
    <property type="match status" value="1"/>
</dbReference>
<evidence type="ECO:0000313" key="5">
    <source>
        <dbReference type="Proteomes" id="UP000192796"/>
    </source>
</evidence>
<protein>
    <recommendedName>
        <fullName evidence="3">Sulfur carrier protein FdhD</fullName>
    </recommendedName>
</protein>
<reference evidence="4 5" key="1">
    <citation type="submission" date="2016-03" db="EMBL/GenBank/DDBJ databases">
        <title>Niastella vici sp. nov., isolated from farmland soil.</title>
        <authorList>
            <person name="Chen L."/>
            <person name="Wang D."/>
            <person name="Yang S."/>
            <person name="Wang G."/>
        </authorList>
    </citation>
    <scope>NUCLEOTIDE SEQUENCE [LARGE SCALE GENOMIC DNA]</scope>
    <source>
        <strain evidence="4 5">DJ57</strain>
    </source>
</reference>
<dbReference type="PANTHER" id="PTHR30592">
    <property type="entry name" value="FORMATE DEHYDROGENASE"/>
    <property type="match status" value="1"/>
</dbReference>
<keyword evidence="5" id="KW-1185">Reference proteome</keyword>
<dbReference type="GO" id="GO:0005737">
    <property type="term" value="C:cytoplasm"/>
    <property type="evidence" value="ECO:0007669"/>
    <property type="project" value="UniProtKB-SubCell"/>
</dbReference>
<dbReference type="OrthoDB" id="9782042at2"/>
<dbReference type="GO" id="GO:0016783">
    <property type="term" value="F:sulfurtransferase activity"/>
    <property type="evidence" value="ECO:0007669"/>
    <property type="project" value="InterPro"/>
</dbReference>
<keyword evidence="1 3" id="KW-0963">Cytoplasm</keyword>
<evidence type="ECO:0000256" key="3">
    <source>
        <dbReference type="HAMAP-Rule" id="MF_00187"/>
    </source>
</evidence>
<dbReference type="AlphaFoldDB" id="A0A1V9FWU3"/>
<dbReference type="Gene3D" id="3.10.20.10">
    <property type="match status" value="1"/>
</dbReference>
<dbReference type="PANTHER" id="PTHR30592:SF1">
    <property type="entry name" value="SULFUR CARRIER PROTEIN FDHD"/>
    <property type="match status" value="1"/>
</dbReference>
<dbReference type="RefSeq" id="WP_081148202.1">
    <property type="nucleotide sequence ID" value="NZ_LVYD01000048.1"/>
</dbReference>
<organism evidence="4 5">
    <name type="scientific">Niastella vici</name>
    <dbReference type="NCBI Taxonomy" id="1703345"/>
    <lineage>
        <taxon>Bacteria</taxon>
        <taxon>Pseudomonadati</taxon>
        <taxon>Bacteroidota</taxon>
        <taxon>Chitinophagia</taxon>
        <taxon>Chitinophagales</taxon>
        <taxon>Chitinophagaceae</taxon>
        <taxon>Niastella</taxon>
    </lineage>
</organism>
<feature type="active site" description="Cysteine persulfide intermediate" evidence="3">
    <location>
        <position position="113"/>
    </location>
</feature>
<dbReference type="PIRSF" id="PIRSF015626">
    <property type="entry name" value="FdhD"/>
    <property type="match status" value="1"/>
</dbReference>
<dbReference type="GO" id="GO:0006777">
    <property type="term" value="P:Mo-molybdopterin cofactor biosynthetic process"/>
    <property type="evidence" value="ECO:0007669"/>
    <property type="project" value="UniProtKB-UniRule"/>
</dbReference>
<proteinExistence type="inferred from homology"/>
<dbReference type="InterPro" id="IPR016193">
    <property type="entry name" value="Cytidine_deaminase-like"/>
</dbReference>
<evidence type="ECO:0000256" key="1">
    <source>
        <dbReference type="ARBA" id="ARBA00022490"/>
    </source>
</evidence>
<feature type="binding site" evidence="3">
    <location>
        <begin position="255"/>
        <end position="260"/>
    </location>
    <ligand>
        <name>Mo-bis(molybdopterin guanine dinucleotide)</name>
        <dbReference type="ChEBI" id="CHEBI:60539"/>
    </ligand>
</feature>
<dbReference type="EMBL" id="LVYD01000048">
    <property type="protein sequence ID" value="OQP62822.1"/>
    <property type="molecule type" value="Genomic_DNA"/>
</dbReference>
<accession>A0A1V9FWU3</accession>
<dbReference type="Proteomes" id="UP000192796">
    <property type="component" value="Unassembled WGS sequence"/>
</dbReference>
<dbReference type="NCBIfam" id="NF001943">
    <property type="entry name" value="PRK00724.1-2"/>
    <property type="match status" value="1"/>
</dbReference>
<dbReference type="NCBIfam" id="TIGR00129">
    <property type="entry name" value="fdhD_narQ"/>
    <property type="match status" value="1"/>
</dbReference>
<evidence type="ECO:0000256" key="2">
    <source>
        <dbReference type="ARBA" id="ARBA00023150"/>
    </source>
</evidence>
<comment type="similarity">
    <text evidence="3">Belongs to the FdhD family.</text>
</comment>
<gene>
    <name evidence="3" type="primary">fdhD</name>
    <name evidence="4" type="ORF">A3860_26280</name>
</gene>
<dbReference type="GO" id="GO:0097163">
    <property type="term" value="F:sulfur carrier activity"/>
    <property type="evidence" value="ECO:0007669"/>
    <property type="project" value="UniProtKB-UniRule"/>
</dbReference>
<dbReference type="HAMAP" id="MF_00187">
    <property type="entry name" value="FdhD"/>
    <property type="match status" value="1"/>
</dbReference>